<evidence type="ECO:0000313" key="5">
    <source>
        <dbReference type="Proteomes" id="UP000199004"/>
    </source>
</evidence>
<keyword evidence="2" id="KW-0812">Transmembrane</keyword>
<feature type="region of interest" description="Disordered" evidence="1">
    <location>
        <begin position="28"/>
        <end position="133"/>
    </location>
</feature>
<organism evidence="4 5">
    <name type="scientific">Nocardioides szechwanensis</name>
    <dbReference type="NCBI Taxonomy" id="1005944"/>
    <lineage>
        <taxon>Bacteria</taxon>
        <taxon>Bacillati</taxon>
        <taxon>Actinomycetota</taxon>
        <taxon>Actinomycetes</taxon>
        <taxon>Propionibacteriales</taxon>
        <taxon>Nocardioidaceae</taxon>
        <taxon>Nocardioides</taxon>
    </lineage>
</organism>
<evidence type="ECO:0000256" key="1">
    <source>
        <dbReference type="SAM" id="MobiDB-lite"/>
    </source>
</evidence>
<keyword evidence="2" id="KW-0472">Membrane</keyword>
<evidence type="ECO:0000313" key="4">
    <source>
        <dbReference type="EMBL" id="SDM90518.1"/>
    </source>
</evidence>
<dbReference type="PROSITE" id="PS51257">
    <property type="entry name" value="PROKAR_LIPOPROTEIN"/>
    <property type="match status" value="1"/>
</dbReference>
<keyword evidence="3" id="KW-0732">Signal</keyword>
<evidence type="ECO:0008006" key="6">
    <source>
        <dbReference type="Google" id="ProtNLM"/>
    </source>
</evidence>
<gene>
    <name evidence="4" type="ORF">SAMN05192576_1227</name>
</gene>
<dbReference type="RefSeq" id="WP_143016102.1">
    <property type="nucleotide sequence ID" value="NZ_BKAE01000001.1"/>
</dbReference>
<dbReference type="AlphaFoldDB" id="A0A1G9X1F0"/>
<dbReference type="Proteomes" id="UP000199004">
    <property type="component" value="Unassembled WGS sequence"/>
</dbReference>
<sequence length="384" mass="37999">MSRLATARRSLAGSAVLALVACGAAAVPAFADPGNGNGGASASAPGQVKDKDKKDKGDKPGQGQGHQGQGHQGQGHQGQGHGQGQGGGKGHQGNPGQGNPGNQGGNGNGNQGGNGNGNQGGNGNAGGAGDPAGNNGTVKIAGLGELDGIPNNTPHPGCTFQVEWYGFDEGPDVVSQVSFAMHAPTSDVALSVAGDTSVFVGGDPASGAGTDSGLDGVETYTLTFDGAPHPKQGYHLKLTVATPRSQGNDTKTKVFWIEPCETAPVEETPVEETPVEETPAGETPAEETPGDTGVLPSEEELAAEGEQGVLGTNSEISENQLNAAGAAADSAEVPTNINAGEEGTFSSFSNFASSPLGLLIVGLGVLIAAAGVLARRRSGDSNTI</sequence>
<dbReference type="STRING" id="1005944.SAMN05192576_1227"/>
<name>A0A1G9X1F0_9ACTN</name>
<dbReference type="EMBL" id="FNIC01000001">
    <property type="protein sequence ID" value="SDM90518.1"/>
    <property type="molecule type" value="Genomic_DNA"/>
</dbReference>
<feature type="compositionally biased region" description="Basic and acidic residues" evidence="1">
    <location>
        <begin position="48"/>
        <end position="59"/>
    </location>
</feature>
<accession>A0A1G9X1F0</accession>
<evidence type="ECO:0000256" key="3">
    <source>
        <dbReference type="SAM" id="SignalP"/>
    </source>
</evidence>
<keyword evidence="2" id="KW-1133">Transmembrane helix</keyword>
<feature type="compositionally biased region" description="Low complexity" evidence="1">
    <location>
        <begin position="28"/>
        <end position="47"/>
    </location>
</feature>
<keyword evidence="5" id="KW-1185">Reference proteome</keyword>
<reference evidence="5" key="1">
    <citation type="submission" date="2016-10" db="EMBL/GenBank/DDBJ databases">
        <authorList>
            <person name="Varghese N."/>
            <person name="Submissions S."/>
        </authorList>
    </citation>
    <scope>NUCLEOTIDE SEQUENCE [LARGE SCALE GENOMIC DNA]</scope>
    <source>
        <strain evidence="5">CGMCC 1.11147</strain>
    </source>
</reference>
<protein>
    <recommendedName>
        <fullName evidence="6">LPXTG-motif cell wall anchor domain-containing protein</fullName>
    </recommendedName>
</protein>
<feature type="signal peptide" evidence="3">
    <location>
        <begin position="1"/>
        <end position="31"/>
    </location>
</feature>
<feature type="transmembrane region" description="Helical" evidence="2">
    <location>
        <begin position="356"/>
        <end position="374"/>
    </location>
</feature>
<feature type="region of interest" description="Disordered" evidence="1">
    <location>
        <begin position="266"/>
        <end position="295"/>
    </location>
</feature>
<feature type="chain" id="PRO_5011615426" description="LPXTG-motif cell wall anchor domain-containing protein" evidence="3">
    <location>
        <begin position="32"/>
        <end position="384"/>
    </location>
</feature>
<evidence type="ECO:0000256" key="2">
    <source>
        <dbReference type="SAM" id="Phobius"/>
    </source>
</evidence>
<feature type="compositionally biased region" description="Gly residues" evidence="1">
    <location>
        <begin position="60"/>
        <end position="130"/>
    </location>
</feature>
<dbReference type="OrthoDB" id="3826315at2"/>
<proteinExistence type="predicted"/>